<dbReference type="InterPro" id="IPR003593">
    <property type="entry name" value="AAA+_ATPase"/>
</dbReference>
<name>A0AAX4NI32_9ARCH</name>
<evidence type="ECO:0000256" key="1">
    <source>
        <dbReference type="ARBA" id="ARBA00022670"/>
    </source>
</evidence>
<evidence type="ECO:0000256" key="2">
    <source>
        <dbReference type="ARBA" id="ARBA00022801"/>
    </source>
</evidence>
<dbReference type="GO" id="GO:0008236">
    <property type="term" value="F:serine-type peptidase activity"/>
    <property type="evidence" value="ECO:0007669"/>
    <property type="project" value="UniProtKB-KW"/>
</dbReference>
<dbReference type="CDD" id="cd00009">
    <property type="entry name" value="AAA"/>
    <property type="match status" value="1"/>
</dbReference>
<evidence type="ECO:0000313" key="6">
    <source>
        <dbReference type="Proteomes" id="UP001451606"/>
    </source>
</evidence>
<dbReference type="SMART" id="SM00382">
    <property type="entry name" value="AAA"/>
    <property type="match status" value="1"/>
</dbReference>
<dbReference type="InterPro" id="IPR000523">
    <property type="entry name" value="Mg_chelatse_chII-like_cat_dom"/>
</dbReference>
<feature type="domain" description="AAA+ ATPase" evidence="4">
    <location>
        <begin position="45"/>
        <end position="327"/>
    </location>
</feature>
<dbReference type="AlphaFoldDB" id="A0AAX4NI32"/>
<dbReference type="InterPro" id="IPR050764">
    <property type="entry name" value="CbbQ/NirQ/NorQ/GpvN"/>
</dbReference>
<dbReference type="InterPro" id="IPR027417">
    <property type="entry name" value="P-loop_NTPase"/>
</dbReference>
<keyword evidence="2" id="KW-0378">Hydrolase</keyword>
<dbReference type="Gene3D" id="3.40.50.300">
    <property type="entry name" value="P-loop containing nucleotide triphosphate hydrolases"/>
    <property type="match status" value="2"/>
</dbReference>
<dbReference type="GeneID" id="95968044"/>
<dbReference type="Gene3D" id="1.10.8.60">
    <property type="match status" value="1"/>
</dbReference>
<evidence type="ECO:0000313" key="5">
    <source>
        <dbReference type="EMBL" id="WYY00724.1"/>
    </source>
</evidence>
<organism evidence="5 6">
    <name type="scientific">Oxyplasma meridianum</name>
    <dbReference type="NCBI Taxonomy" id="3073602"/>
    <lineage>
        <taxon>Archaea</taxon>
        <taxon>Methanobacteriati</taxon>
        <taxon>Thermoplasmatota</taxon>
        <taxon>Thermoplasmata</taxon>
        <taxon>Thermoplasmatales</taxon>
        <taxon>Thermoplasmataceae</taxon>
        <taxon>Oxyplasma</taxon>
    </lineage>
</organism>
<reference evidence="5 6" key="1">
    <citation type="submission" date="2023-09" db="EMBL/GenBank/DDBJ databases">
        <authorList>
            <person name="Golyshina O.V."/>
            <person name="Lunev E.A."/>
            <person name="Bargiela R."/>
            <person name="Gaines M.C."/>
            <person name="Daum B."/>
            <person name="Bale N.J."/>
            <person name="Koenen M."/>
            <person name="Sinninghe Damst J.S."/>
            <person name="Yakimov M."/>
            <person name="Golyshin P.N."/>
        </authorList>
    </citation>
    <scope>NUCLEOTIDE SEQUENCE [LARGE SCALE GENOMIC DNA]</scope>
    <source>
        <strain evidence="5 6">M1</strain>
    </source>
</reference>
<dbReference type="EMBL" id="CP133772">
    <property type="protein sequence ID" value="WYY00724.1"/>
    <property type="molecule type" value="Genomic_DNA"/>
</dbReference>
<keyword evidence="6" id="KW-1185">Reference proteome</keyword>
<protein>
    <submittedName>
        <fullName evidence="5">ATP-binding protein</fullName>
    </submittedName>
</protein>
<accession>A0AAX4NI32</accession>
<dbReference type="GO" id="GO:0006355">
    <property type="term" value="P:regulation of DNA-templated transcription"/>
    <property type="evidence" value="ECO:0007669"/>
    <property type="project" value="InterPro"/>
</dbReference>
<dbReference type="Proteomes" id="UP001451606">
    <property type="component" value="Chromosome"/>
</dbReference>
<dbReference type="KEGG" id="omr:OXIME_001307"/>
<dbReference type="RefSeq" id="WP_393971057.1">
    <property type="nucleotide sequence ID" value="NZ_CP133772.1"/>
</dbReference>
<dbReference type="PANTHER" id="PTHR42759:SF1">
    <property type="entry name" value="MAGNESIUM-CHELATASE SUBUNIT CHLD"/>
    <property type="match status" value="1"/>
</dbReference>
<dbReference type="PANTHER" id="PTHR42759">
    <property type="entry name" value="MOXR FAMILY PROTEIN"/>
    <property type="match status" value="1"/>
</dbReference>
<dbReference type="SUPFAM" id="SSF52540">
    <property type="entry name" value="P-loop containing nucleoside triphosphate hydrolases"/>
    <property type="match status" value="1"/>
</dbReference>
<keyword evidence="3" id="KW-0720">Serine protease</keyword>
<dbReference type="GO" id="GO:0005524">
    <property type="term" value="F:ATP binding"/>
    <property type="evidence" value="ECO:0007669"/>
    <property type="project" value="UniProtKB-KW"/>
</dbReference>
<dbReference type="Pfam" id="PF01078">
    <property type="entry name" value="Mg_chelatase"/>
    <property type="match status" value="1"/>
</dbReference>
<dbReference type="Pfam" id="PF00158">
    <property type="entry name" value="Sigma54_activat"/>
    <property type="match status" value="1"/>
</dbReference>
<evidence type="ECO:0000256" key="3">
    <source>
        <dbReference type="ARBA" id="ARBA00022825"/>
    </source>
</evidence>
<gene>
    <name evidence="5" type="ORF">OXIME_001307</name>
</gene>
<sequence>MGTPYAGIDLKNLPDTSYIKIPKNPLEMVIGQDEAVKMAKVAAKQRRHLLLVGPPGVGKSMIAQSISFYIPPPQEEIRVVHNPQYPERPFIEVKSRTQIVQEKEEMNMVEGDLLDPKDVPVSVAERLGFRCQKCGFYSSASENTCPNCNNPKVQTVTQGPFGDVFNVIGAAFGVQNNTEKVTSTRKIGEREEVIVYERHNDKIRVLDEKTLERKRKIEKKSPSKVIVPIDRKPFILATGASETELLGDVRHDPYGGHPQLGTLPYERVIAGSVHEAHEGVLFIDEISHLGNLQRFILTAMQERHFPITGRNPQSAGASVRVDNVPADFILVAACNINDLQYILSPLRSRIVGSGYEILMEVTMPDNPTNRMKYLQFIAQEIIMDGKIPHMSIEAANLIVEEGKRRAMEIDKKDNALTLRLRELGGLVRASGDIAVGDERDLIEKNDVIEALKTYLPVEEKIKKYYGNMGAALSSENTLSQKGEEYYANYHNFRQDRSYD</sequence>
<dbReference type="GO" id="GO:0006508">
    <property type="term" value="P:proteolysis"/>
    <property type="evidence" value="ECO:0007669"/>
    <property type="project" value="UniProtKB-KW"/>
</dbReference>
<keyword evidence="5" id="KW-0547">Nucleotide-binding</keyword>
<proteinExistence type="predicted"/>
<keyword evidence="5" id="KW-0067">ATP-binding</keyword>
<keyword evidence="1" id="KW-0645">Protease</keyword>
<evidence type="ECO:0000259" key="4">
    <source>
        <dbReference type="SMART" id="SM00382"/>
    </source>
</evidence>
<dbReference type="InterPro" id="IPR002078">
    <property type="entry name" value="Sigma_54_int"/>
</dbReference>